<dbReference type="Proteomes" id="UP000551758">
    <property type="component" value="Unassembled WGS sequence"/>
</dbReference>
<evidence type="ECO:0000313" key="3">
    <source>
        <dbReference type="Proteomes" id="UP000551758"/>
    </source>
</evidence>
<dbReference type="GO" id="GO:0005802">
    <property type="term" value="C:trans-Golgi network"/>
    <property type="evidence" value="ECO:0007669"/>
    <property type="project" value="InterPro"/>
</dbReference>
<feature type="compositionally biased region" description="Polar residues" evidence="1">
    <location>
        <begin position="58"/>
        <end position="67"/>
    </location>
</feature>
<dbReference type="EMBL" id="JACDTQ010002743">
    <property type="protein sequence ID" value="KAF5916100.1"/>
    <property type="molecule type" value="Genomic_DNA"/>
</dbReference>
<organism evidence="2 3">
    <name type="scientific">Diceros bicornis minor</name>
    <name type="common">South-central black rhinoceros</name>
    <dbReference type="NCBI Taxonomy" id="77932"/>
    <lineage>
        <taxon>Eukaryota</taxon>
        <taxon>Metazoa</taxon>
        <taxon>Chordata</taxon>
        <taxon>Craniata</taxon>
        <taxon>Vertebrata</taxon>
        <taxon>Euteleostomi</taxon>
        <taxon>Mammalia</taxon>
        <taxon>Eutheria</taxon>
        <taxon>Laurasiatheria</taxon>
        <taxon>Perissodactyla</taxon>
        <taxon>Rhinocerotidae</taxon>
        <taxon>Diceros</taxon>
    </lineage>
</organism>
<dbReference type="PANTHER" id="PTHR14416">
    <property type="entry name" value="PROTEIN NJMU-R1"/>
    <property type="match status" value="1"/>
</dbReference>
<comment type="caution">
    <text evidence="2">The sequence shown here is derived from an EMBL/GenBank/DDBJ whole genome shotgun (WGS) entry which is preliminary data.</text>
</comment>
<reference evidence="2 3" key="1">
    <citation type="journal article" date="2020" name="Mol. Biol. Evol.">
        <title>Interspecific Gene Flow and the Evolution of Specialization in Black and White Rhinoceros.</title>
        <authorList>
            <person name="Moodley Y."/>
            <person name="Westbury M.V."/>
            <person name="Russo I.M."/>
            <person name="Gopalakrishnan S."/>
            <person name="Rakotoarivelo A."/>
            <person name="Olsen R.A."/>
            <person name="Prost S."/>
            <person name="Tunstall T."/>
            <person name="Ryder O.A."/>
            <person name="Dalen L."/>
            <person name="Bruford M.W."/>
        </authorList>
    </citation>
    <scope>NUCLEOTIDE SEQUENCE [LARGE SCALE GENOMIC DNA]</scope>
    <source>
        <strain evidence="2">SBR-YM</strain>
        <tissue evidence="2">Skin</tissue>
    </source>
</reference>
<evidence type="ECO:0000313" key="2">
    <source>
        <dbReference type="EMBL" id="KAF5916100.1"/>
    </source>
</evidence>
<dbReference type="Pfam" id="PF15053">
    <property type="entry name" value="Njmu-R1"/>
    <property type="match status" value="2"/>
</dbReference>
<evidence type="ECO:0000256" key="1">
    <source>
        <dbReference type="SAM" id="MobiDB-lite"/>
    </source>
</evidence>
<dbReference type="GO" id="GO:0099041">
    <property type="term" value="P:vesicle tethering to Golgi"/>
    <property type="evidence" value="ECO:0007669"/>
    <property type="project" value="InterPro"/>
</dbReference>
<gene>
    <name evidence="2" type="ORF">HPG69_003174</name>
</gene>
<accession>A0A7J7EJW9</accession>
<protein>
    <recommendedName>
        <fullName evidence="4">Protein Njmu-R1</fullName>
    </recommendedName>
</protein>
<sequence>MLPSLQESLDGDEKELESSEEGGSAEERRLEPPPSSHYCLYSYRGSRLAQQRGDSDDGSPSGTNAETPSGEDFSLSLADTNLPSEVEPELRSFIAKRLSKGAVFEGLGNVASVELRIPGYRVEHTFRLELDKYIQGLKNNMNCEERGLENHIKSYLSSWFEDVVCPIQRVVLLFQEKLTFLLHAALSYTPVEVKESDEKTKRDINRFLSVASLQGLIHEGTMTSLCMAMTEEQHKSVIIDCSSSQPQFYNAGSNRFCEDWMQAFLNGAEGGNPFLFRQVLENFKLKAIQDTNNLKRFIRQAEMNHYALFKCYLFLKNCGSGDILLKIVKVEHEEMPEAKNVVAVLEEFMKETLAQSF</sequence>
<dbReference type="AlphaFoldDB" id="A0A7J7EJW9"/>
<dbReference type="InterPro" id="IPR028280">
    <property type="entry name" value="Njmu-R1"/>
</dbReference>
<proteinExistence type="predicted"/>
<feature type="compositionally biased region" description="Acidic residues" evidence="1">
    <location>
        <begin position="9"/>
        <end position="24"/>
    </location>
</feature>
<evidence type="ECO:0008006" key="4">
    <source>
        <dbReference type="Google" id="ProtNLM"/>
    </source>
</evidence>
<name>A0A7J7EJW9_DICBM</name>
<feature type="region of interest" description="Disordered" evidence="1">
    <location>
        <begin position="1"/>
        <end position="76"/>
    </location>
</feature>
<keyword evidence="3" id="KW-1185">Reference proteome</keyword>
<dbReference type="PANTHER" id="PTHR14416:SF2">
    <property type="entry name" value="PROTEIN NJMU-R1"/>
    <property type="match status" value="1"/>
</dbReference>